<reference evidence="2" key="1">
    <citation type="journal article" date="2019" name="Int. J. Syst. Evol. Microbiol.">
        <title>The Global Catalogue of Microorganisms (GCM) 10K type strain sequencing project: providing services to taxonomists for standard genome sequencing and annotation.</title>
        <authorList>
            <consortium name="The Broad Institute Genomics Platform"/>
            <consortium name="The Broad Institute Genome Sequencing Center for Infectious Disease"/>
            <person name="Wu L."/>
            <person name="Ma J."/>
        </authorList>
    </citation>
    <scope>NUCLEOTIDE SEQUENCE [LARGE SCALE GENOMIC DNA]</scope>
    <source>
        <strain evidence="2">CGMCC 1.15772</strain>
    </source>
</reference>
<organism evidence="1 2">
    <name type="scientific">Deinococcus lacus</name>
    <dbReference type="NCBI Taxonomy" id="392561"/>
    <lineage>
        <taxon>Bacteria</taxon>
        <taxon>Thermotogati</taxon>
        <taxon>Deinococcota</taxon>
        <taxon>Deinococci</taxon>
        <taxon>Deinococcales</taxon>
        <taxon>Deinococcaceae</taxon>
        <taxon>Deinococcus</taxon>
    </lineage>
</organism>
<dbReference type="RefSeq" id="WP_380081800.1">
    <property type="nucleotide sequence ID" value="NZ_JBHSWD010000001.1"/>
</dbReference>
<evidence type="ECO:0000313" key="1">
    <source>
        <dbReference type="EMBL" id="MFC6590787.1"/>
    </source>
</evidence>
<comment type="caution">
    <text evidence="1">The sequence shown here is derived from an EMBL/GenBank/DDBJ whole genome shotgun (WGS) entry which is preliminary data.</text>
</comment>
<keyword evidence="2" id="KW-1185">Reference proteome</keyword>
<sequence length="271" mass="28847">MAACSAYPPELSARMERGDPQAQAFAERMGIALAGTLATLKLAPPESRAARIEWPTEHWEKWTQVQKLVLGGGVLSGELGRVIVDTAREWLPRLGVADLQLNLFPQPRELMLHGIARQFENGPVVTLDAGHTAIKRAYAEVSGGEVVSFAPMPLLPLPTDCRTAEALLDFLVSALLETVPTGQKVAQFGLSLSVHLDEAGNIDPDSAAGSFWGQLHGLNLVADIESALQQHLVYACTVKVLHEGQAAVHGLPDMDASILLGTSVGGALKAE</sequence>
<accession>A0ABW1YBF4</accession>
<dbReference type="Proteomes" id="UP001596297">
    <property type="component" value="Unassembled WGS sequence"/>
</dbReference>
<dbReference type="EMBL" id="JBHSWD010000001">
    <property type="protein sequence ID" value="MFC6590787.1"/>
    <property type="molecule type" value="Genomic_DNA"/>
</dbReference>
<proteinExistence type="predicted"/>
<name>A0ABW1YBF4_9DEIO</name>
<protein>
    <submittedName>
        <fullName evidence="1">Uncharacterized protein</fullName>
    </submittedName>
</protein>
<evidence type="ECO:0000313" key="2">
    <source>
        <dbReference type="Proteomes" id="UP001596297"/>
    </source>
</evidence>
<gene>
    <name evidence="1" type="ORF">ACFP81_01200</name>
</gene>